<evidence type="ECO:0000313" key="2">
    <source>
        <dbReference type="EMBL" id="KAJ9667255.1"/>
    </source>
</evidence>
<protein>
    <recommendedName>
        <fullName evidence="4">hAT-like transposase RNase-H fold domain-containing protein</fullName>
    </recommendedName>
</protein>
<gene>
    <name evidence="2" type="ORF">H2201_002456</name>
</gene>
<name>A0ABQ9P0Z6_9PEZI</name>
<comment type="caution">
    <text evidence="2">The sequence shown here is derived from an EMBL/GenBank/DDBJ whole genome shotgun (WGS) entry which is preliminary data.</text>
</comment>
<dbReference type="EMBL" id="JAPDRL010000013">
    <property type="protein sequence ID" value="KAJ9667255.1"/>
    <property type="molecule type" value="Genomic_DNA"/>
</dbReference>
<accession>A0ABQ9P0Z6</accession>
<evidence type="ECO:0000313" key="3">
    <source>
        <dbReference type="Proteomes" id="UP001172684"/>
    </source>
</evidence>
<organism evidence="2 3">
    <name type="scientific">Coniosporium apollinis</name>
    <dbReference type="NCBI Taxonomy" id="61459"/>
    <lineage>
        <taxon>Eukaryota</taxon>
        <taxon>Fungi</taxon>
        <taxon>Dikarya</taxon>
        <taxon>Ascomycota</taxon>
        <taxon>Pezizomycotina</taxon>
        <taxon>Dothideomycetes</taxon>
        <taxon>Dothideomycetes incertae sedis</taxon>
        <taxon>Coniosporium</taxon>
    </lineage>
</organism>
<sequence>MDILIQYFEKALSEHASDKEFSSRIRKGWETFDKYYSKTDDSPIYATALILHPTRHIKYIRANWKAKWQKPILKKVKELCESYREKAPSPLASSSYEKKASQD</sequence>
<reference evidence="2" key="1">
    <citation type="submission" date="2022-10" db="EMBL/GenBank/DDBJ databases">
        <title>Culturing micro-colonial fungi from biological soil crusts in the Mojave desert and describing Neophaeococcomyces mojavensis, and introducing the new genera and species Taxawa tesnikishii.</title>
        <authorList>
            <person name="Kurbessoian T."/>
            <person name="Stajich J.E."/>
        </authorList>
    </citation>
    <scope>NUCLEOTIDE SEQUENCE</scope>
    <source>
        <strain evidence="2">TK_1</strain>
    </source>
</reference>
<feature type="region of interest" description="Disordered" evidence="1">
    <location>
        <begin position="84"/>
        <end position="103"/>
    </location>
</feature>
<proteinExistence type="predicted"/>
<keyword evidence="3" id="KW-1185">Reference proteome</keyword>
<evidence type="ECO:0000256" key="1">
    <source>
        <dbReference type="SAM" id="MobiDB-lite"/>
    </source>
</evidence>
<evidence type="ECO:0008006" key="4">
    <source>
        <dbReference type="Google" id="ProtNLM"/>
    </source>
</evidence>
<dbReference type="Proteomes" id="UP001172684">
    <property type="component" value="Unassembled WGS sequence"/>
</dbReference>